<keyword evidence="1" id="KW-1015">Disulfide bond</keyword>
<comment type="caution">
    <text evidence="1">Lacks conserved residue(s) required for the propagation of feature annotation.</text>
</comment>
<dbReference type="PROSITE" id="PS00022">
    <property type="entry name" value="EGF_1"/>
    <property type="match status" value="1"/>
</dbReference>
<dbReference type="OrthoDB" id="6022609at2759"/>
<dbReference type="Proteomes" id="UP000270094">
    <property type="component" value="Unassembled WGS sequence"/>
</dbReference>
<dbReference type="AlphaFoldDB" id="A0A3P7M0W6"/>
<dbReference type="PROSITE" id="PS01186">
    <property type="entry name" value="EGF_2"/>
    <property type="match status" value="1"/>
</dbReference>
<evidence type="ECO:0000259" key="2">
    <source>
        <dbReference type="PROSITE" id="PS50026"/>
    </source>
</evidence>
<keyword evidence="4" id="KW-1185">Reference proteome</keyword>
<feature type="domain" description="EGF-like" evidence="2">
    <location>
        <begin position="21"/>
        <end position="57"/>
    </location>
</feature>
<accession>A0A3P7M0W6</accession>
<keyword evidence="1" id="KW-0245">EGF-like domain</keyword>
<evidence type="ECO:0000256" key="1">
    <source>
        <dbReference type="PROSITE-ProRule" id="PRU00076"/>
    </source>
</evidence>
<dbReference type="EMBL" id="UYYB01134849">
    <property type="protein sequence ID" value="VDM84962.1"/>
    <property type="molecule type" value="Genomic_DNA"/>
</dbReference>
<reference evidence="3 4" key="1">
    <citation type="submission" date="2018-11" db="EMBL/GenBank/DDBJ databases">
        <authorList>
            <consortium name="Pathogen Informatics"/>
        </authorList>
    </citation>
    <scope>NUCLEOTIDE SEQUENCE [LARGE SCALE GENOMIC DNA]</scope>
</reference>
<dbReference type="InterPro" id="IPR000742">
    <property type="entry name" value="EGF"/>
</dbReference>
<name>A0A3P7M0W6_STRVU</name>
<evidence type="ECO:0000313" key="3">
    <source>
        <dbReference type="EMBL" id="VDM84962.1"/>
    </source>
</evidence>
<dbReference type="PROSITE" id="PS50026">
    <property type="entry name" value="EGF_3"/>
    <property type="match status" value="1"/>
</dbReference>
<proteinExistence type="predicted"/>
<evidence type="ECO:0000313" key="4">
    <source>
        <dbReference type="Proteomes" id="UP000270094"/>
    </source>
</evidence>
<dbReference type="SUPFAM" id="SSF57196">
    <property type="entry name" value="EGF/Laminin"/>
    <property type="match status" value="1"/>
</dbReference>
<gene>
    <name evidence="3" type="ORF">SVUK_LOCUS19960</name>
</gene>
<dbReference type="Gene3D" id="2.10.25.10">
    <property type="entry name" value="Laminin"/>
    <property type="match status" value="1"/>
</dbReference>
<feature type="disulfide bond" evidence="1">
    <location>
        <begin position="47"/>
        <end position="56"/>
    </location>
</feature>
<protein>
    <recommendedName>
        <fullName evidence="2">EGF-like domain-containing protein</fullName>
    </recommendedName>
</protein>
<organism evidence="3 4">
    <name type="scientific">Strongylus vulgaris</name>
    <name type="common">Blood worm</name>
    <dbReference type="NCBI Taxonomy" id="40348"/>
    <lineage>
        <taxon>Eukaryota</taxon>
        <taxon>Metazoa</taxon>
        <taxon>Ecdysozoa</taxon>
        <taxon>Nematoda</taxon>
        <taxon>Chromadorea</taxon>
        <taxon>Rhabditida</taxon>
        <taxon>Rhabditina</taxon>
        <taxon>Rhabditomorpha</taxon>
        <taxon>Strongyloidea</taxon>
        <taxon>Strongylidae</taxon>
        <taxon>Strongylus</taxon>
    </lineage>
</organism>
<feature type="disulfide bond" evidence="1">
    <location>
        <begin position="28"/>
        <end position="45"/>
    </location>
</feature>
<sequence length="115" mass="12409">MNVAARRAIPTVIQLNQDEFAALLCGLCNGHGDCIHDSTTNNVTCACVEGYTGQYCEYSIVVAAVCSEGIGKGGPVLAYKEQPGNDVILIGERVEGEAHLRFQKHSSKKKAKIWK</sequence>